<comment type="caution">
    <text evidence="5">The sequence shown here is derived from an EMBL/GenBank/DDBJ whole genome shotgun (WGS) entry which is preliminary data.</text>
</comment>
<comment type="subcellular location">
    <subcellularLocation>
        <location evidence="1">Golgi apparatus membrane</location>
        <topology evidence="1">Peripheral membrane protein</topology>
        <orientation evidence="1">Cytoplasmic side</orientation>
    </subcellularLocation>
</comment>
<dbReference type="GO" id="GO:0012505">
    <property type="term" value="C:endomembrane system"/>
    <property type="evidence" value="ECO:0007669"/>
    <property type="project" value="UniProtKB-ARBA"/>
</dbReference>
<keyword evidence="4" id="KW-0472">Membrane</keyword>
<protein>
    <recommendedName>
        <fullName evidence="7">GPP34 family phosphoprotein</fullName>
    </recommendedName>
</protein>
<reference evidence="5 6" key="1">
    <citation type="submission" date="2019-10" db="EMBL/GenBank/DDBJ databases">
        <title>Whole genome shotgun sequence of Acrocarpospora corrugata NBRC 13972.</title>
        <authorList>
            <person name="Ichikawa N."/>
            <person name="Kimura A."/>
            <person name="Kitahashi Y."/>
            <person name="Komaki H."/>
            <person name="Oguchi A."/>
        </authorList>
    </citation>
    <scope>NUCLEOTIDE SEQUENCE [LARGE SCALE GENOMIC DNA]</scope>
    <source>
        <strain evidence="5 6">NBRC 13972</strain>
    </source>
</reference>
<dbReference type="Gene3D" id="1.10.3630.10">
    <property type="entry name" value="yeast vps74-n-term truncation variant domain like"/>
    <property type="match status" value="1"/>
</dbReference>
<evidence type="ECO:0000256" key="2">
    <source>
        <dbReference type="ARBA" id="ARBA00023034"/>
    </source>
</evidence>
<dbReference type="InterPro" id="IPR038261">
    <property type="entry name" value="GPP34-like_sf"/>
</dbReference>
<dbReference type="GO" id="GO:0005737">
    <property type="term" value="C:cytoplasm"/>
    <property type="evidence" value="ECO:0007669"/>
    <property type="project" value="UniProtKB-ARBA"/>
</dbReference>
<keyword evidence="6" id="KW-1185">Reference proteome</keyword>
<dbReference type="GO" id="GO:0070273">
    <property type="term" value="F:phosphatidylinositol-4-phosphate binding"/>
    <property type="evidence" value="ECO:0007669"/>
    <property type="project" value="InterPro"/>
</dbReference>
<evidence type="ECO:0000256" key="3">
    <source>
        <dbReference type="ARBA" id="ARBA00023121"/>
    </source>
</evidence>
<name>A0A5M3VRD0_9ACTN</name>
<accession>A0A5M3VRD0</accession>
<evidence type="ECO:0000313" key="6">
    <source>
        <dbReference type="Proteomes" id="UP000334990"/>
    </source>
</evidence>
<evidence type="ECO:0008006" key="7">
    <source>
        <dbReference type="Google" id="ProtNLM"/>
    </source>
</evidence>
<gene>
    <name evidence="5" type="ORF">Acor_11170</name>
</gene>
<evidence type="ECO:0000256" key="1">
    <source>
        <dbReference type="ARBA" id="ARBA00004255"/>
    </source>
</evidence>
<dbReference type="InterPro" id="IPR008628">
    <property type="entry name" value="GPP34-like"/>
</dbReference>
<dbReference type="EMBL" id="BLAD01000038">
    <property type="protein sequence ID" value="GER99053.1"/>
    <property type="molecule type" value="Genomic_DNA"/>
</dbReference>
<evidence type="ECO:0000256" key="4">
    <source>
        <dbReference type="ARBA" id="ARBA00023136"/>
    </source>
</evidence>
<sequence length="195" mass="20866">MHDDVSGRGRLHPRLTGLGLAAAILGELMLAGRVTVRLVPGQVQLAVVEAGPTGDAPTQFALNHIQAEPTHPLGTWLLFLARTAHADIAARMTEAGLLRPPGRRLLAKQLQAPVAANTAAWPVGRLNLAIERRQPLRMQDAVLFGLVVATGGGQLVLWDQNPRYLRESIAALPETLQQLIAQTEAACGDAVISRR</sequence>
<dbReference type="AlphaFoldDB" id="A0A5M3VRD0"/>
<proteinExistence type="predicted"/>
<dbReference type="Proteomes" id="UP000334990">
    <property type="component" value="Unassembled WGS sequence"/>
</dbReference>
<keyword evidence="3" id="KW-0446">Lipid-binding</keyword>
<organism evidence="5 6">
    <name type="scientific">Acrocarpospora corrugata</name>
    <dbReference type="NCBI Taxonomy" id="35763"/>
    <lineage>
        <taxon>Bacteria</taxon>
        <taxon>Bacillati</taxon>
        <taxon>Actinomycetota</taxon>
        <taxon>Actinomycetes</taxon>
        <taxon>Streptosporangiales</taxon>
        <taxon>Streptosporangiaceae</taxon>
        <taxon>Acrocarpospora</taxon>
    </lineage>
</organism>
<dbReference type="Pfam" id="PF05719">
    <property type="entry name" value="GPP34"/>
    <property type="match status" value="1"/>
</dbReference>
<keyword evidence="2" id="KW-0333">Golgi apparatus</keyword>
<evidence type="ECO:0000313" key="5">
    <source>
        <dbReference type="EMBL" id="GER99053.1"/>
    </source>
</evidence>